<keyword evidence="5" id="KW-0679">Respiratory chain</keyword>
<keyword evidence="10" id="KW-0496">Mitochondrion</keyword>
<dbReference type="OrthoDB" id="521512at2759"/>
<evidence type="ECO:0000256" key="3">
    <source>
        <dbReference type="ARBA" id="ARBA00005667"/>
    </source>
</evidence>
<keyword evidence="8" id="KW-0249">Electron transport</keyword>
<dbReference type="OMA" id="AWRKHPF"/>
<protein>
    <submittedName>
        <fullName evidence="13">Uncharacterized protein</fullName>
    </submittedName>
</protein>
<keyword evidence="6 12" id="KW-0812">Transmembrane</keyword>
<dbReference type="AlphaFoldDB" id="A0A067C913"/>
<dbReference type="RefSeq" id="XP_012205945.1">
    <property type="nucleotide sequence ID" value="XM_012350555.1"/>
</dbReference>
<name>A0A067C913_SAPPC</name>
<dbReference type="Proteomes" id="UP000030745">
    <property type="component" value="Unassembled WGS sequence"/>
</dbReference>
<evidence type="ECO:0000256" key="5">
    <source>
        <dbReference type="ARBA" id="ARBA00022660"/>
    </source>
</evidence>
<evidence type="ECO:0000256" key="1">
    <source>
        <dbReference type="ARBA" id="ARBA00003195"/>
    </source>
</evidence>
<feature type="transmembrane region" description="Helical" evidence="12">
    <location>
        <begin position="23"/>
        <end position="42"/>
    </location>
</feature>
<keyword evidence="11 12" id="KW-0472">Membrane</keyword>
<keyword evidence="4" id="KW-0813">Transport</keyword>
<dbReference type="GeneID" id="24133631"/>
<proteinExistence type="inferred from homology"/>
<keyword evidence="14" id="KW-1185">Reference proteome</keyword>
<comment type="function">
    <text evidence="1">Accessory subunit of the mitochondrial membrane respiratory chain NADH dehydrogenase (Complex I), that is believed not to be involved in catalysis. Complex I functions in the transfer of electrons from NADH to the respiratory chain. The immediate electron acceptor for the enzyme is believed to be ubiquinone.</text>
</comment>
<dbReference type="Pfam" id="PF08122">
    <property type="entry name" value="NDUF_B12"/>
    <property type="match status" value="1"/>
</dbReference>
<evidence type="ECO:0000313" key="13">
    <source>
        <dbReference type="EMBL" id="KDO23292.1"/>
    </source>
</evidence>
<dbReference type="KEGG" id="spar:SPRG_11607"/>
<dbReference type="EMBL" id="KK583255">
    <property type="protein sequence ID" value="KDO23292.1"/>
    <property type="molecule type" value="Genomic_DNA"/>
</dbReference>
<reference evidence="13 14" key="1">
    <citation type="journal article" date="2013" name="PLoS Genet.">
        <title>Distinctive expansion of potential virulence genes in the genome of the oomycete fish pathogen Saprolegnia parasitica.</title>
        <authorList>
            <person name="Jiang R.H."/>
            <person name="de Bruijn I."/>
            <person name="Haas B.J."/>
            <person name="Belmonte R."/>
            <person name="Lobach L."/>
            <person name="Christie J."/>
            <person name="van den Ackerveken G."/>
            <person name="Bottin A."/>
            <person name="Bulone V."/>
            <person name="Diaz-Moreno S.M."/>
            <person name="Dumas B."/>
            <person name="Fan L."/>
            <person name="Gaulin E."/>
            <person name="Govers F."/>
            <person name="Grenville-Briggs L.J."/>
            <person name="Horner N.R."/>
            <person name="Levin J.Z."/>
            <person name="Mammella M."/>
            <person name="Meijer H.J."/>
            <person name="Morris P."/>
            <person name="Nusbaum C."/>
            <person name="Oome S."/>
            <person name="Phillips A.J."/>
            <person name="van Rooyen D."/>
            <person name="Rzeszutek E."/>
            <person name="Saraiva M."/>
            <person name="Secombes C.J."/>
            <person name="Seidl M.F."/>
            <person name="Snel B."/>
            <person name="Stassen J.H."/>
            <person name="Sykes S."/>
            <person name="Tripathy S."/>
            <person name="van den Berg H."/>
            <person name="Vega-Arreguin J.C."/>
            <person name="Wawra S."/>
            <person name="Young S.K."/>
            <person name="Zeng Q."/>
            <person name="Dieguez-Uribeondo J."/>
            <person name="Russ C."/>
            <person name="Tyler B.M."/>
            <person name="van West P."/>
        </authorList>
    </citation>
    <scope>NUCLEOTIDE SEQUENCE [LARGE SCALE GENOMIC DNA]</scope>
    <source>
        <strain evidence="13 14">CBS 223.65</strain>
    </source>
</reference>
<dbReference type="GO" id="GO:0022900">
    <property type="term" value="P:electron transport chain"/>
    <property type="evidence" value="ECO:0007669"/>
    <property type="project" value="InterPro"/>
</dbReference>
<evidence type="ECO:0000256" key="6">
    <source>
        <dbReference type="ARBA" id="ARBA00022692"/>
    </source>
</evidence>
<dbReference type="InterPro" id="IPR012576">
    <property type="entry name" value="NDUFB3"/>
</dbReference>
<dbReference type="GO" id="GO:0005743">
    <property type="term" value="C:mitochondrial inner membrane"/>
    <property type="evidence" value="ECO:0007669"/>
    <property type="project" value="UniProtKB-SubCell"/>
</dbReference>
<keyword evidence="7" id="KW-0999">Mitochondrion inner membrane</keyword>
<comment type="similarity">
    <text evidence="3">Belongs to the complex I NDUFB3 subunit family.</text>
</comment>
<comment type="subcellular location">
    <subcellularLocation>
        <location evidence="2">Mitochondrion inner membrane</location>
        <topology evidence="2">Single-pass membrane protein</topology>
        <orientation evidence="2">Matrix side</orientation>
    </subcellularLocation>
</comment>
<evidence type="ECO:0000256" key="9">
    <source>
        <dbReference type="ARBA" id="ARBA00022989"/>
    </source>
</evidence>
<organism evidence="13 14">
    <name type="scientific">Saprolegnia parasitica (strain CBS 223.65)</name>
    <dbReference type="NCBI Taxonomy" id="695850"/>
    <lineage>
        <taxon>Eukaryota</taxon>
        <taxon>Sar</taxon>
        <taxon>Stramenopiles</taxon>
        <taxon>Oomycota</taxon>
        <taxon>Saprolegniomycetes</taxon>
        <taxon>Saprolegniales</taxon>
        <taxon>Saprolegniaceae</taxon>
        <taxon>Saprolegnia</taxon>
    </lineage>
</organism>
<keyword evidence="9 12" id="KW-1133">Transmembrane helix</keyword>
<evidence type="ECO:0000256" key="12">
    <source>
        <dbReference type="SAM" id="Phobius"/>
    </source>
</evidence>
<evidence type="ECO:0000256" key="10">
    <source>
        <dbReference type="ARBA" id="ARBA00023128"/>
    </source>
</evidence>
<gene>
    <name evidence="13" type="ORF">SPRG_11607</name>
</gene>
<evidence type="ECO:0000256" key="11">
    <source>
        <dbReference type="ARBA" id="ARBA00023136"/>
    </source>
</evidence>
<evidence type="ECO:0000256" key="2">
    <source>
        <dbReference type="ARBA" id="ARBA00004298"/>
    </source>
</evidence>
<evidence type="ECO:0000256" key="4">
    <source>
        <dbReference type="ARBA" id="ARBA00022448"/>
    </source>
</evidence>
<accession>A0A067C913</accession>
<evidence type="ECO:0000256" key="8">
    <source>
        <dbReference type="ARBA" id="ARBA00022982"/>
    </source>
</evidence>
<dbReference type="VEuPathDB" id="FungiDB:SPRG_11607"/>
<evidence type="ECO:0000256" key="7">
    <source>
        <dbReference type="ARBA" id="ARBA00022792"/>
    </source>
</evidence>
<sequence>MVLAHQDAWRKHPFLSNCTKKPLPGLGIAVGIFSVYLAIGAVTGSGNSHAGHHSSVTYVKEEIGERPKLEE</sequence>
<evidence type="ECO:0000313" key="14">
    <source>
        <dbReference type="Proteomes" id="UP000030745"/>
    </source>
</evidence>